<evidence type="ECO:0000256" key="2">
    <source>
        <dbReference type="ARBA" id="ARBA00009695"/>
    </source>
</evidence>
<reference evidence="10 11" key="1">
    <citation type="submission" date="2013-08" db="EMBL/GenBank/DDBJ databases">
        <authorList>
            <person name="Durkin A.S."/>
            <person name="Haft D.R."/>
            <person name="McCorrison J."/>
            <person name="Torralba M."/>
            <person name="Gillis M."/>
            <person name="Haft D.H."/>
            <person name="Methe B."/>
            <person name="Sutton G."/>
            <person name="Nelson K.E."/>
        </authorList>
    </citation>
    <scope>NUCLEOTIDE SEQUENCE [LARGE SCALE GENOMIC DNA]</scope>
    <source>
        <strain evidence="9 11">ATCC 35536</strain>
        <strain evidence="8 10">VPI DR56BR1116</strain>
    </source>
</reference>
<evidence type="ECO:0000256" key="5">
    <source>
        <dbReference type="HAMAP-Rule" id="MF_01114"/>
    </source>
</evidence>
<dbReference type="STRING" id="1125725.HMPREF1325_1878"/>
<proteinExistence type="inferred from homology"/>
<dbReference type="EMBL" id="AUZJ01000002">
    <property type="protein sequence ID" value="ERF61877.1"/>
    <property type="molecule type" value="Genomic_DNA"/>
</dbReference>
<dbReference type="GO" id="GO:0006282">
    <property type="term" value="P:regulation of DNA repair"/>
    <property type="evidence" value="ECO:0007669"/>
    <property type="project" value="UniProtKB-UniRule"/>
</dbReference>
<protein>
    <recommendedName>
        <fullName evidence="3 5">Regulatory protein RecX</fullName>
    </recommendedName>
</protein>
<name>U2L7Q7_TRESO</name>
<organism evidence="8 10">
    <name type="scientific">Treponema socranskii subsp. socranskii VPI DR56BR1116 = ATCC 35536</name>
    <dbReference type="NCBI Taxonomy" id="1125725"/>
    <lineage>
        <taxon>Bacteria</taxon>
        <taxon>Pseudomonadati</taxon>
        <taxon>Spirochaetota</taxon>
        <taxon>Spirochaetia</taxon>
        <taxon>Spirochaetales</taxon>
        <taxon>Treponemataceae</taxon>
        <taxon>Treponema</taxon>
    </lineage>
</organism>
<gene>
    <name evidence="5 8" type="primary">recX</name>
    <name evidence="9" type="ORF">HMPREF0860_1018</name>
    <name evidence="8" type="ORF">HMPREF1325_1878</name>
</gene>
<comment type="subcellular location">
    <subcellularLocation>
        <location evidence="1 5">Cytoplasm</location>
    </subcellularLocation>
</comment>
<sequence>MVVSETKQVSSGCIKITTEEGPAFFIREAYLMRVDSEAILGGGVFSGEDEEDIIDAGFCYAAESKALSYLARAEQSRFNLTRKLGAKGIERRHIEKVLDYLEREGFLSDARFARAWLDVRKINHLEGRARLSSELAFRGIAREVADAALDEFFSENSEEAICKKALEKCNRRRMREDKIINYLRQHGFSQKTIRSAAGKSEL</sequence>
<dbReference type="Proteomes" id="UP000016646">
    <property type="component" value="Unassembled WGS sequence"/>
</dbReference>
<evidence type="ECO:0000313" key="9">
    <source>
        <dbReference type="EMBL" id="ERK00381.1"/>
    </source>
</evidence>
<dbReference type="Gene3D" id="1.10.10.10">
    <property type="entry name" value="Winged helix-like DNA-binding domain superfamily/Winged helix DNA-binding domain"/>
    <property type="match status" value="2"/>
</dbReference>
<feature type="domain" description="RecX first three-helical" evidence="7">
    <location>
        <begin position="64"/>
        <end position="101"/>
    </location>
</feature>
<dbReference type="PANTHER" id="PTHR33602">
    <property type="entry name" value="REGULATORY PROTEIN RECX FAMILY PROTEIN"/>
    <property type="match status" value="1"/>
</dbReference>
<evidence type="ECO:0000313" key="8">
    <source>
        <dbReference type="EMBL" id="ERF61877.1"/>
    </source>
</evidence>
<dbReference type="HAMAP" id="MF_01114">
    <property type="entry name" value="RecX"/>
    <property type="match status" value="1"/>
</dbReference>
<evidence type="ECO:0000313" key="11">
    <source>
        <dbReference type="Proteomes" id="UP000016646"/>
    </source>
</evidence>
<dbReference type="EMBL" id="AVQI01000067">
    <property type="protein sequence ID" value="ERK00381.1"/>
    <property type="molecule type" value="Genomic_DNA"/>
</dbReference>
<dbReference type="InterPro" id="IPR053924">
    <property type="entry name" value="RecX_HTH_2nd"/>
</dbReference>
<dbReference type="InterPro" id="IPR053926">
    <property type="entry name" value="RecX_HTH_1st"/>
</dbReference>
<dbReference type="eggNOG" id="COG2137">
    <property type="taxonomic scope" value="Bacteria"/>
</dbReference>
<evidence type="ECO:0000259" key="7">
    <source>
        <dbReference type="Pfam" id="PF21982"/>
    </source>
</evidence>
<comment type="function">
    <text evidence="5">Modulates RecA activity.</text>
</comment>
<comment type="similarity">
    <text evidence="2 5">Belongs to the RecX family.</text>
</comment>
<dbReference type="PANTHER" id="PTHR33602:SF1">
    <property type="entry name" value="REGULATORY PROTEIN RECX FAMILY PROTEIN"/>
    <property type="match status" value="1"/>
</dbReference>
<evidence type="ECO:0000256" key="1">
    <source>
        <dbReference type="ARBA" id="ARBA00004496"/>
    </source>
</evidence>
<dbReference type="Pfam" id="PF21982">
    <property type="entry name" value="RecX_HTH1"/>
    <property type="match status" value="1"/>
</dbReference>
<comment type="caution">
    <text evidence="8">The sequence shown here is derived from an EMBL/GenBank/DDBJ whole genome shotgun (WGS) entry which is preliminary data.</text>
</comment>
<dbReference type="Pfam" id="PF02631">
    <property type="entry name" value="RecX_HTH2"/>
    <property type="match status" value="1"/>
</dbReference>
<evidence type="ECO:0000256" key="4">
    <source>
        <dbReference type="ARBA" id="ARBA00022490"/>
    </source>
</evidence>
<keyword evidence="4 5" id="KW-0963">Cytoplasm</keyword>
<evidence type="ECO:0000256" key="3">
    <source>
        <dbReference type="ARBA" id="ARBA00018111"/>
    </source>
</evidence>
<feature type="domain" description="RecX second three-helical" evidence="6">
    <location>
        <begin position="108"/>
        <end position="149"/>
    </location>
</feature>
<dbReference type="Proteomes" id="UP000016412">
    <property type="component" value="Unassembled WGS sequence"/>
</dbReference>
<dbReference type="PATRIC" id="fig|1125725.3.peg.137"/>
<accession>U2L7Q7</accession>
<dbReference type="InterPro" id="IPR036388">
    <property type="entry name" value="WH-like_DNA-bd_sf"/>
</dbReference>
<dbReference type="GO" id="GO:0005737">
    <property type="term" value="C:cytoplasm"/>
    <property type="evidence" value="ECO:0007669"/>
    <property type="project" value="UniProtKB-SubCell"/>
</dbReference>
<evidence type="ECO:0000313" key="10">
    <source>
        <dbReference type="Proteomes" id="UP000016412"/>
    </source>
</evidence>
<dbReference type="InterPro" id="IPR003783">
    <property type="entry name" value="Regulatory_RecX"/>
</dbReference>
<dbReference type="AlphaFoldDB" id="U2L7Q7"/>
<evidence type="ECO:0000259" key="6">
    <source>
        <dbReference type="Pfam" id="PF02631"/>
    </source>
</evidence>
<keyword evidence="11" id="KW-1185">Reference proteome</keyword>